<reference evidence="2" key="1">
    <citation type="journal article" date="2023" name="Science">
        <title>Genome structures resolve the early diversification of teleost fishes.</title>
        <authorList>
            <person name="Parey E."/>
            <person name="Louis A."/>
            <person name="Montfort J."/>
            <person name="Bouchez O."/>
            <person name="Roques C."/>
            <person name="Iampietro C."/>
            <person name="Lluch J."/>
            <person name="Castinel A."/>
            <person name="Donnadieu C."/>
            <person name="Desvignes T."/>
            <person name="Floi Bucao C."/>
            <person name="Jouanno E."/>
            <person name="Wen M."/>
            <person name="Mejri S."/>
            <person name="Dirks R."/>
            <person name="Jansen H."/>
            <person name="Henkel C."/>
            <person name="Chen W.J."/>
            <person name="Zahm M."/>
            <person name="Cabau C."/>
            <person name="Klopp C."/>
            <person name="Thompson A.W."/>
            <person name="Robinson-Rechavi M."/>
            <person name="Braasch I."/>
            <person name="Lecointre G."/>
            <person name="Bobe J."/>
            <person name="Postlethwait J.H."/>
            <person name="Berthelot C."/>
            <person name="Roest Crollius H."/>
            <person name="Guiguen Y."/>
        </authorList>
    </citation>
    <scope>NUCLEOTIDE SEQUENCE</scope>
    <source>
        <strain evidence="2">NC1722</strain>
    </source>
</reference>
<evidence type="ECO:0000313" key="2">
    <source>
        <dbReference type="EMBL" id="KAJ8394245.1"/>
    </source>
</evidence>
<dbReference type="SUPFAM" id="SSF56672">
    <property type="entry name" value="DNA/RNA polymerases"/>
    <property type="match status" value="1"/>
</dbReference>
<dbReference type="SMART" id="SM00034">
    <property type="entry name" value="CLECT"/>
    <property type="match status" value="1"/>
</dbReference>
<dbReference type="GO" id="GO:1903394">
    <property type="term" value="P:protein localization to kinetochore involved in kinetochore assembly"/>
    <property type="evidence" value="ECO:0007669"/>
    <property type="project" value="TreeGrafter"/>
</dbReference>
<dbReference type="Gene3D" id="3.30.70.270">
    <property type="match status" value="1"/>
</dbReference>
<evidence type="ECO:0000259" key="1">
    <source>
        <dbReference type="PROSITE" id="PS50041"/>
    </source>
</evidence>
<comment type="caution">
    <text evidence="2">The sequence shown here is derived from an EMBL/GenBank/DDBJ whole genome shotgun (WGS) entry which is preliminary data.</text>
</comment>
<dbReference type="InterPro" id="IPR001304">
    <property type="entry name" value="C-type_lectin-like"/>
</dbReference>
<dbReference type="GO" id="GO:0005828">
    <property type="term" value="C:kinetochore microtubule"/>
    <property type="evidence" value="ECO:0007669"/>
    <property type="project" value="TreeGrafter"/>
</dbReference>
<accession>A0AAD7WF31</accession>
<keyword evidence="3" id="KW-1185">Reference proteome</keyword>
<dbReference type="AlphaFoldDB" id="A0AAD7WF31"/>
<dbReference type="GO" id="GO:0000070">
    <property type="term" value="P:mitotic sister chromatid segregation"/>
    <property type="evidence" value="ECO:0007669"/>
    <property type="project" value="TreeGrafter"/>
</dbReference>
<dbReference type="Pfam" id="PF00059">
    <property type="entry name" value="Lectin_C"/>
    <property type="match status" value="1"/>
</dbReference>
<proteinExistence type="predicted"/>
<protein>
    <recommendedName>
        <fullName evidence="1">C-type lectin domain-containing protein</fullName>
    </recommendedName>
</protein>
<dbReference type="InterPro" id="IPR052802">
    <property type="entry name" value="KNTC1"/>
</dbReference>
<evidence type="ECO:0000313" key="3">
    <source>
        <dbReference type="Proteomes" id="UP001221898"/>
    </source>
</evidence>
<dbReference type="PROSITE" id="PS50041">
    <property type="entry name" value="C_TYPE_LECTIN_2"/>
    <property type="match status" value="1"/>
</dbReference>
<dbReference type="PANTHER" id="PTHR15688">
    <property type="entry name" value="KINETOCHORE-ASSOCIATED PROTEIN 1"/>
    <property type="match status" value="1"/>
</dbReference>
<dbReference type="PANTHER" id="PTHR15688:SF1">
    <property type="entry name" value="KINETOCHORE-ASSOCIATED PROTEIN 1"/>
    <property type="match status" value="1"/>
</dbReference>
<dbReference type="GO" id="GO:0005737">
    <property type="term" value="C:cytoplasm"/>
    <property type="evidence" value="ECO:0007669"/>
    <property type="project" value="TreeGrafter"/>
</dbReference>
<dbReference type="EMBL" id="JAINUG010000128">
    <property type="protein sequence ID" value="KAJ8394245.1"/>
    <property type="molecule type" value="Genomic_DNA"/>
</dbReference>
<dbReference type="InterPro" id="IPR043128">
    <property type="entry name" value="Rev_trsase/Diguanyl_cyclase"/>
</dbReference>
<dbReference type="InterPro" id="IPR016186">
    <property type="entry name" value="C-type_lectin-like/link_sf"/>
</dbReference>
<sequence>MCQDLPCNTTFTPNPLDHHDQQAAQLAMEWVSCFLSDLLLDCVELCKSTRAAVDVYRQCQIDDYGFTANGCVVDLTVSCSQDSSLEADRDPYTEWSFQDIFNEDGIVLDPVSVLPVQYEITTALLPSSSGMDFLKALLGPVAVMLQSLQECSQLELALRLLVNSFSSGLQHVTSNNMDLALSSQLHDRSRLLRDRECVHEFGKTTLAAVKAVAIALLQKVSWPSLTAQGSSSPVALSQSVPVHWHGDGENDRCLIGEWWTVTWPLDSALSSQRKMCLKYCGKSSTTPGKTMTRSCFPPAPQYPDPDHNSSSSLIYSCHSSQTRMCTAQWARPHTTAQELSTQRQVDKAHIPTDWLEGADLVIIESKEEQDFITKHTGGYYGDWIGLSDSETEGTWLWVDGTPLQKDKAFWATGEPDDDGGSQDCAATGRGWRRGDVQIVRVVGAADVLAIREDVIAATQRQRPTAGLCYYHASSTGTSKLSSALSSADMFQRLLMDFPDLTTPTFSSAAVKHGVDHFIATTGPPVHARARRLDPQKLAVAKAEFDSMDTLWGLCVGPAVLGPHPSTWFRKKGVAPLRDYRRLNDATTPVRYPIPYIQDFSARLAGRVLFSKIDLIRGYHQVRFSRKISLKPR</sequence>
<dbReference type="GO" id="GO:0031267">
    <property type="term" value="F:small GTPase binding"/>
    <property type="evidence" value="ECO:0007669"/>
    <property type="project" value="TreeGrafter"/>
</dbReference>
<gene>
    <name evidence="2" type="ORF">AAFF_G00048280</name>
</gene>
<name>A0AAD7WF31_9TELE</name>
<dbReference type="InterPro" id="IPR043502">
    <property type="entry name" value="DNA/RNA_pol_sf"/>
</dbReference>
<dbReference type="Gene3D" id="3.10.10.10">
    <property type="entry name" value="HIV Type 1 Reverse Transcriptase, subunit A, domain 1"/>
    <property type="match status" value="1"/>
</dbReference>
<feature type="domain" description="C-type lectin" evidence="1">
    <location>
        <begin position="357"/>
        <end position="432"/>
    </location>
</feature>
<dbReference type="Proteomes" id="UP001221898">
    <property type="component" value="Unassembled WGS sequence"/>
</dbReference>
<organism evidence="2 3">
    <name type="scientific">Aldrovandia affinis</name>
    <dbReference type="NCBI Taxonomy" id="143900"/>
    <lineage>
        <taxon>Eukaryota</taxon>
        <taxon>Metazoa</taxon>
        <taxon>Chordata</taxon>
        <taxon>Craniata</taxon>
        <taxon>Vertebrata</taxon>
        <taxon>Euteleostomi</taxon>
        <taxon>Actinopterygii</taxon>
        <taxon>Neopterygii</taxon>
        <taxon>Teleostei</taxon>
        <taxon>Notacanthiformes</taxon>
        <taxon>Halosauridae</taxon>
        <taxon>Aldrovandia</taxon>
    </lineage>
</organism>
<dbReference type="GO" id="GO:0007094">
    <property type="term" value="P:mitotic spindle assembly checkpoint signaling"/>
    <property type="evidence" value="ECO:0007669"/>
    <property type="project" value="TreeGrafter"/>
</dbReference>
<dbReference type="Gene3D" id="3.10.100.10">
    <property type="entry name" value="Mannose-Binding Protein A, subunit A"/>
    <property type="match status" value="1"/>
</dbReference>
<dbReference type="GO" id="GO:1990423">
    <property type="term" value="C:RZZ complex"/>
    <property type="evidence" value="ECO:0007669"/>
    <property type="project" value="TreeGrafter"/>
</dbReference>
<dbReference type="SUPFAM" id="SSF56436">
    <property type="entry name" value="C-type lectin-like"/>
    <property type="match status" value="1"/>
</dbReference>
<dbReference type="InterPro" id="IPR016187">
    <property type="entry name" value="CTDL_fold"/>
</dbReference>